<evidence type="ECO:0000256" key="3">
    <source>
        <dbReference type="SAM" id="SignalP"/>
    </source>
</evidence>
<evidence type="ECO:0000313" key="5">
    <source>
        <dbReference type="Proteomes" id="UP000179524"/>
    </source>
</evidence>
<gene>
    <name evidence="4" type="ORF">BKP37_12635</name>
</gene>
<evidence type="ECO:0000256" key="2">
    <source>
        <dbReference type="SAM" id="MobiDB-lite"/>
    </source>
</evidence>
<reference evidence="4 5" key="1">
    <citation type="submission" date="2016-10" db="EMBL/GenBank/DDBJ databases">
        <title>Draft genome sequences of four alkaliphilic bacteria belonging to the Anaerobacillus genus.</title>
        <authorList>
            <person name="Bassil N.M."/>
            <person name="Lloyd J.R."/>
        </authorList>
    </citation>
    <scope>NUCLEOTIDE SEQUENCE [LARGE SCALE GENOMIC DNA]</scope>
    <source>
        <strain evidence="4 5">DSM 18345</strain>
    </source>
</reference>
<dbReference type="InterPro" id="IPR029050">
    <property type="entry name" value="Immunoprotect_excell_Ig-like"/>
</dbReference>
<feature type="region of interest" description="Disordered" evidence="2">
    <location>
        <begin position="21"/>
        <end position="49"/>
    </location>
</feature>
<evidence type="ECO:0000313" key="4">
    <source>
        <dbReference type="EMBL" id="OIJ12644.1"/>
    </source>
</evidence>
<dbReference type="Proteomes" id="UP000179524">
    <property type="component" value="Unassembled WGS sequence"/>
</dbReference>
<dbReference type="AlphaFoldDB" id="A0A1S2LK11"/>
<protein>
    <recommendedName>
        <fullName evidence="6">DUF4352 domain-containing protein</fullName>
    </recommendedName>
</protein>
<organism evidence="4 5">
    <name type="scientific">Anaerobacillus alkalilacustris</name>
    <dbReference type="NCBI Taxonomy" id="393763"/>
    <lineage>
        <taxon>Bacteria</taxon>
        <taxon>Bacillati</taxon>
        <taxon>Bacillota</taxon>
        <taxon>Bacilli</taxon>
        <taxon>Bacillales</taxon>
        <taxon>Bacillaceae</taxon>
        <taxon>Anaerobacillus</taxon>
    </lineage>
</organism>
<proteinExistence type="predicted"/>
<dbReference type="RefSeq" id="WP_071309964.1">
    <property type="nucleotide sequence ID" value="NZ_MLQR01000030.1"/>
</dbReference>
<feature type="compositionally biased region" description="Acidic residues" evidence="2">
    <location>
        <begin position="24"/>
        <end position="49"/>
    </location>
</feature>
<keyword evidence="1 3" id="KW-0732">Signal</keyword>
<feature type="chain" id="PRO_5039207818" description="DUF4352 domain-containing protein" evidence="3">
    <location>
        <begin position="21"/>
        <end position="213"/>
    </location>
</feature>
<feature type="signal peptide" evidence="3">
    <location>
        <begin position="1"/>
        <end position="20"/>
    </location>
</feature>
<evidence type="ECO:0000256" key="1">
    <source>
        <dbReference type="ARBA" id="ARBA00022729"/>
    </source>
</evidence>
<evidence type="ECO:0008006" key="6">
    <source>
        <dbReference type="Google" id="ProtNLM"/>
    </source>
</evidence>
<accession>A0A1S2LK11</accession>
<keyword evidence="5" id="KW-1185">Reference proteome</keyword>
<dbReference type="Gene3D" id="2.60.40.1240">
    <property type="match status" value="1"/>
</dbReference>
<sequence length="213" mass="23744">MKKRLLFLLAALLLVVSACGTTEEPTETEVENEEGVNQEEEQEEVLPEEVNDDGFEHSVGDVIENEGGKFTLISRASDIETQETGPIIFNISQVNTSTGDLKGDLASFLEKDFINYIQIDMEVENTSEENITFFPAQATITTNTGEQLESDMWLSEHIDGEFIGAVKKSGSQFFILEKSVAEDIEWVRIIIGAPMNADWENVGEKIDFTVNLK</sequence>
<dbReference type="OrthoDB" id="2352785at2"/>
<dbReference type="PROSITE" id="PS51257">
    <property type="entry name" value="PROKAR_LIPOPROTEIN"/>
    <property type="match status" value="1"/>
</dbReference>
<comment type="caution">
    <text evidence="4">The sequence shown here is derived from an EMBL/GenBank/DDBJ whole genome shotgun (WGS) entry which is preliminary data.</text>
</comment>
<dbReference type="EMBL" id="MLQR01000030">
    <property type="protein sequence ID" value="OIJ12644.1"/>
    <property type="molecule type" value="Genomic_DNA"/>
</dbReference>
<name>A0A1S2LK11_9BACI</name>